<proteinExistence type="predicted"/>
<dbReference type="SUPFAM" id="SSF56436">
    <property type="entry name" value="C-type lectin-like"/>
    <property type="match status" value="2"/>
</dbReference>
<dbReference type="AlphaFoldDB" id="A0A7E4ZR95"/>
<dbReference type="InterPro" id="IPR016186">
    <property type="entry name" value="C-type_lectin-like/link_sf"/>
</dbReference>
<dbReference type="PANTHER" id="PTHR22991">
    <property type="entry name" value="PROTEIN CBG13490"/>
    <property type="match status" value="1"/>
</dbReference>
<dbReference type="InterPro" id="IPR050976">
    <property type="entry name" value="Snaclec"/>
</dbReference>
<keyword evidence="3" id="KW-1185">Reference proteome</keyword>
<dbReference type="InterPro" id="IPR001304">
    <property type="entry name" value="C-type_lectin-like"/>
</dbReference>
<dbReference type="PROSITE" id="PS50041">
    <property type="entry name" value="C_TYPE_LECTIN_2"/>
    <property type="match status" value="1"/>
</dbReference>
<dbReference type="SMART" id="SM00034">
    <property type="entry name" value="CLECT"/>
    <property type="match status" value="2"/>
</dbReference>
<organism evidence="3 4">
    <name type="scientific">Panagrellus redivivus</name>
    <name type="common">Microworm</name>
    <dbReference type="NCBI Taxonomy" id="6233"/>
    <lineage>
        <taxon>Eukaryota</taxon>
        <taxon>Metazoa</taxon>
        <taxon>Ecdysozoa</taxon>
        <taxon>Nematoda</taxon>
        <taxon>Chromadorea</taxon>
        <taxon>Rhabditida</taxon>
        <taxon>Tylenchina</taxon>
        <taxon>Panagrolaimomorpha</taxon>
        <taxon>Panagrolaimoidea</taxon>
        <taxon>Panagrolaimidae</taxon>
        <taxon>Panagrellus</taxon>
    </lineage>
</organism>
<dbReference type="InterPro" id="IPR016187">
    <property type="entry name" value="CTDL_fold"/>
</dbReference>
<dbReference type="Gene3D" id="3.10.100.10">
    <property type="entry name" value="Mannose-Binding Protein A, subunit A"/>
    <property type="match status" value="2"/>
</dbReference>
<keyword evidence="1" id="KW-1015">Disulfide bond</keyword>
<reference evidence="3" key="1">
    <citation type="journal article" date="2013" name="Genetics">
        <title>The draft genome and transcriptome of Panagrellus redivivus are shaped by the harsh demands of a free-living lifestyle.</title>
        <authorList>
            <person name="Srinivasan J."/>
            <person name="Dillman A.R."/>
            <person name="Macchietto M.G."/>
            <person name="Heikkinen L."/>
            <person name="Lakso M."/>
            <person name="Fracchia K.M."/>
            <person name="Antoshechkin I."/>
            <person name="Mortazavi A."/>
            <person name="Wong G."/>
            <person name="Sternberg P.W."/>
        </authorList>
    </citation>
    <scope>NUCLEOTIDE SEQUENCE [LARGE SCALE GENOMIC DNA]</scope>
    <source>
        <strain evidence="3">MT8872</strain>
    </source>
</reference>
<evidence type="ECO:0000256" key="1">
    <source>
        <dbReference type="ARBA" id="ARBA00023157"/>
    </source>
</evidence>
<feature type="domain" description="C-type lectin" evidence="2">
    <location>
        <begin position="148"/>
        <end position="241"/>
    </location>
</feature>
<accession>A0A7E4ZR95</accession>
<sequence length="519" mass="57802">MLLGTGYCNLLTMLHSYKVNLAQCSYYLKQSANVTVTGRKLTSNIDIALQNAVYNSQLTCPDGWYYVLTYQLGPSKCVLSTSQTVCKQYASFFQATFSNGDCLMAGRTITYKCPDSSFTIGNYTDGLYCLKVISKWSNDTEPAGVKLYEMANQYCKDKTGGYLASIHSAAENNAINALQKKLSATSTGVMIGLVANSATITNTNEMYWLDGTGVSYTNYGANFTYDEFTYTLLKTNGQWQSLYDPDPDGSIFNQYATIDANDCAIECANTDHCIGFQMLYGTGNCNLLTMVRGYNFDVSQCEYYLKQSTNVTITGRTLTSNIDVVLQNAVYDSQEPCPDGWTNLNTTCYLNVSQSTCNEYASFLEASYNDGCNIPLMNVTYNCLDRTFKLGSYTDGHYCLKVISKWPDSINIGSMKQFEFANQYCYNQTGGYLASIHSQDENDDIHTHCLRSMNYIGLMAPKKNYAYWADTSTLNSFNFTVMNNGSGHWRTTMDAHLSVTSFQSLACKQNAMATMTKIT</sequence>
<reference evidence="4" key="2">
    <citation type="submission" date="2020-10" db="UniProtKB">
        <authorList>
            <consortium name="WormBaseParasite"/>
        </authorList>
    </citation>
    <scope>IDENTIFICATION</scope>
</reference>
<evidence type="ECO:0000313" key="3">
    <source>
        <dbReference type="Proteomes" id="UP000492821"/>
    </source>
</evidence>
<dbReference type="CDD" id="cd00037">
    <property type="entry name" value="CLECT"/>
    <property type="match status" value="2"/>
</dbReference>
<dbReference type="WBParaSite" id="Pan_g12385.t2">
    <property type="protein sequence ID" value="Pan_g12385.t2"/>
    <property type="gene ID" value="Pan_g12385"/>
</dbReference>
<protein>
    <submittedName>
        <fullName evidence="4">C-type lectin domain-containing protein</fullName>
    </submittedName>
</protein>
<name>A0A7E4ZR95_PANRE</name>
<dbReference type="Pfam" id="PF00059">
    <property type="entry name" value="Lectin_C"/>
    <property type="match status" value="1"/>
</dbReference>
<dbReference type="Proteomes" id="UP000492821">
    <property type="component" value="Unassembled WGS sequence"/>
</dbReference>
<dbReference type="PANTHER" id="PTHR22991:SF40">
    <property type="entry name" value="PROTEIN CBG13490"/>
    <property type="match status" value="1"/>
</dbReference>
<evidence type="ECO:0000313" key="4">
    <source>
        <dbReference type="WBParaSite" id="Pan_g12385.t2"/>
    </source>
</evidence>
<evidence type="ECO:0000259" key="2">
    <source>
        <dbReference type="PROSITE" id="PS50041"/>
    </source>
</evidence>